<dbReference type="EMBL" id="JAYJLD010000006">
    <property type="protein sequence ID" value="MEB3101220.1"/>
    <property type="molecule type" value="Genomic_DNA"/>
</dbReference>
<name>A0ABU5ZJE7_9BACL</name>
<sequence length="55" mass="6182">METDGPWPFEGPFQGMGTHPQMVRRVVEEIAGIKSLSVDETAKAVTRNTAEFYRL</sequence>
<keyword evidence="2" id="KW-1185">Reference proteome</keyword>
<dbReference type="GO" id="GO:0016787">
    <property type="term" value="F:hydrolase activity"/>
    <property type="evidence" value="ECO:0007669"/>
    <property type="project" value="UniProtKB-KW"/>
</dbReference>
<dbReference type="Pfam" id="PF01026">
    <property type="entry name" value="TatD_DNase"/>
    <property type="match status" value="1"/>
</dbReference>
<dbReference type="InterPro" id="IPR001130">
    <property type="entry name" value="TatD-like"/>
</dbReference>
<protein>
    <submittedName>
        <fullName evidence="1">TatD family hydrolase</fullName>
    </submittedName>
</protein>
<evidence type="ECO:0000313" key="2">
    <source>
        <dbReference type="Proteomes" id="UP001310386"/>
    </source>
</evidence>
<comment type="caution">
    <text evidence="1">The sequence shown here is derived from an EMBL/GenBank/DDBJ whole genome shotgun (WGS) entry which is preliminary data.</text>
</comment>
<keyword evidence="1" id="KW-0378">Hydrolase</keyword>
<accession>A0ABU5ZJE7</accession>
<reference evidence="1" key="1">
    <citation type="submission" date="2023-12" db="EMBL/GenBank/DDBJ databases">
        <title>Fervidustalea candida gen. nov., sp. nov., a novel member of the family Paenibacillaceae isolated from a geothermal area.</title>
        <authorList>
            <person name="Li W.-J."/>
            <person name="Jiao J.-Y."/>
            <person name="Chen Y."/>
        </authorList>
    </citation>
    <scope>NUCLEOTIDE SEQUENCE</scope>
    <source>
        <strain evidence="1">SYSU GA230002</strain>
    </source>
</reference>
<dbReference type="Proteomes" id="UP001310386">
    <property type="component" value="Unassembled WGS sequence"/>
</dbReference>
<organism evidence="1 2">
    <name type="scientific">Ferviditalea candida</name>
    <dbReference type="NCBI Taxonomy" id="3108399"/>
    <lineage>
        <taxon>Bacteria</taxon>
        <taxon>Bacillati</taxon>
        <taxon>Bacillota</taxon>
        <taxon>Bacilli</taxon>
        <taxon>Bacillales</taxon>
        <taxon>Paenibacillaceae</taxon>
        <taxon>Ferviditalea</taxon>
    </lineage>
</organism>
<evidence type="ECO:0000313" key="1">
    <source>
        <dbReference type="EMBL" id="MEB3101220.1"/>
    </source>
</evidence>
<proteinExistence type="predicted"/>
<dbReference type="RefSeq" id="WP_371753330.1">
    <property type="nucleotide sequence ID" value="NZ_JAYJLD010000006.1"/>
</dbReference>
<dbReference type="SUPFAM" id="SSF51556">
    <property type="entry name" value="Metallo-dependent hydrolases"/>
    <property type="match status" value="1"/>
</dbReference>
<gene>
    <name evidence="1" type="ORF">VF724_06030</name>
</gene>
<dbReference type="InterPro" id="IPR032466">
    <property type="entry name" value="Metal_Hydrolase"/>
</dbReference>
<dbReference type="Gene3D" id="3.20.20.140">
    <property type="entry name" value="Metal-dependent hydrolases"/>
    <property type="match status" value="1"/>
</dbReference>